<organism evidence="17 18">
    <name type="scientific">Porphyromonas gulae</name>
    <dbReference type="NCBI Taxonomy" id="111105"/>
    <lineage>
        <taxon>Bacteria</taxon>
        <taxon>Pseudomonadati</taxon>
        <taxon>Bacteroidota</taxon>
        <taxon>Bacteroidia</taxon>
        <taxon>Bacteroidales</taxon>
        <taxon>Porphyromonadaceae</taxon>
        <taxon>Porphyromonas</taxon>
    </lineage>
</organism>
<evidence type="ECO:0000256" key="16">
    <source>
        <dbReference type="SAM" id="Phobius"/>
    </source>
</evidence>
<sequence>MNIHRHIPNAITCLNLLAGCGAIIAAVQYHNLAVAAGFIILAAVFDFFDGMAARILNAKSSIGADLDSLADVVSFGVAPAMCLYEALEAVVEPSYRFATYGVFLLAAFAALRLAKFNNDTRQTTSFIGLPVPANALFWIAYIDLFSLDSSPIITGLPLLVLTLALVFLFSYLMVSELPMLALKIRSLAWRGNEWRYILVIASALSVAVWGIGGFSPAIVLYLLMAIATKRIDRERK</sequence>
<evidence type="ECO:0000256" key="8">
    <source>
        <dbReference type="ARBA" id="ARBA00022692"/>
    </source>
</evidence>
<dbReference type="GO" id="GO:0012505">
    <property type="term" value="C:endomembrane system"/>
    <property type="evidence" value="ECO:0007669"/>
    <property type="project" value="UniProtKB-SubCell"/>
</dbReference>
<evidence type="ECO:0000256" key="2">
    <source>
        <dbReference type="ARBA" id="ARBA00004127"/>
    </source>
</evidence>
<evidence type="ECO:0000256" key="15">
    <source>
        <dbReference type="RuleBase" id="RU003750"/>
    </source>
</evidence>
<dbReference type="EMBL" id="JRAI01000040">
    <property type="protein sequence ID" value="KGN86213.1"/>
    <property type="molecule type" value="Genomic_DNA"/>
</dbReference>
<evidence type="ECO:0000313" key="17">
    <source>
        <dbReference type="EMBL" id="KGN86213.1"/>
    </source>
</evidence>
<dbReference type="Proteomes" id="UP000030130">
    <property type="component" value="Unassembled WGS sequence"/>
</dbReference>
<dbReference type="RefSeq" id="WP_018964886.1">
    <property type="nucleotide sequence ID" value="NZ_JQJE01000008.1"/>
</dbReference>
<keyword evidence="7 15" id="KW-0808">Transferase</keyword>
<reference evidence="17 18" key="1">
    <citation type="submission" date="2014-08" db="EMBL/GenBank/DDBJ databases">
        <title>Porphyromonas gulae strain:COT-052_OH1451 Genome sequencing.</title>
        <authorList>
            <person name="Wallis C."/>
            <person name="Deusch O."/>
            <person name="O'Flynn C."/>
            <person name="Davis I."/>
            <person name="Jospin G."/>
            <person name="Darling A.E."/>
            <person name="Coil D.A."/>
            <person name="Alexiev A."/>
            <person name="Horsfall A."/>
            <person name="Kirkwood N."/>
            <person name="Harris S."/>
            <person name="Eisen J.A."/>
        </authorList>
    </citation>
    <scope>NUCLEOTIDE SEQUENCE [LARGE SCALE GENOMIC DNA]</scope>
    <source>
        <strain evidence="18">COT-052 OH1451</strain>
    </source>
</reference>
<evidence type="ECO:0000256" key="10">
    <source>
        <dbReference type="ARBA" id="ARBA00023098"/>
    </source>
</evidence>
<dbReference type="Pfam" id="PF01066">
    <property type="entry name" value="CDP-OH_P_transf"/>
    <property type="match status" value="1"/>
</dbReference>
<dbReference type="InterPro" id="IPR043130">
    <property type="entry name" value="CDP-OH_PTrfase_TM_dom"/>
</dbReference>
<evidence type="ECO:0000256" key="11">
    <source>
        <dbReference type="ARBA" id="ARBA00023136"/>
    </source>
</evidence>
<comment type="subcellular location">
    <subcellularLocation>
        <location evidence="2">Endomembrane system</location>
        <topology evidence="2">Multi-pass membrane protein</topology>
    </subcellularLocation>
</comment>
<dbReference type="OrthoDB" id="9777147at2"/>
<dbReference type="GO" id="GO:0016020">
    <property type="term" value="C:membrane"/>
    <property type="evidence" value="ECO:0007669"/>
    <property type="project" value="InterPro"/>
</dbReference>
<feature type="transmembrane region" description="Helical" evidence="16">
    <location>
        <begin position="93"/>
        <end position="114"/>
    </location>
</feature>
<keyword evidence="10" id="KW-0443">Lipid metabolism</keyword>
<keyword evidence="11 16" id="KW-0472">Membrane</keyword>
<evidence type="ECO:0000256" key="7">
    <source>
        <dbReference type="ARBA" id="ARBA00022679"/>
    </source>
</evidence>
<keyword evidence="12" id="KW-0594">Phospholipid biosynthesis</keyword>
<keyword evidence="13" id="KW-1208">Phospholipid metabolism</keyword>
<dbReference type="eggNOG" id="COG1183">
    <property type="taxonomic scope" value="Bacteria"/>
</dbReference>
<protein>
    <recommendedName>
        <fullName evidence="5">CDP-diacylglycerol--serine O-phosphatidyltransferase</fullName>
        <ecNumber evidence="4">2.7.8.8</ecNumber>
    </recommendedName>
    <alternativeName>
        <fullName evidence="14">Phosphatidylserine synthase</fullName>
    </alternativeName>
</protein>
<dbReference type="PANTHER" id="PTHR14269:SF61">
    <property type="entry name" value="CDP-DIACYLGLYCEROL--SERINE O-PHOSPHATIDYLTRANSFERASE"/>
    <property type="match status" value="1"/>
</dbReference>
<dbReference type="NCBIfam" id="TIGR00473">
    <property type="entry name" value="pssA"/>
    <property type="match status" value="1"/>
</dbReference>
<name>A0A0A2F5E7_9PORP</name>
<keyword evidence="6" id="KW-0444">Lipid biosynthesis</keyword>
<evidence type="ECO:0000256" key="3">
    <source>
        <dbReference type="ARBA" id="ARBA00010441"/>
    </source>
</evidence>
<comment type="caution">
    <text evidence="17">The sequence shown here is derived from an EMBL/GenBank/DDBJ whole genome shotgun (WGS) entry which is preliminary data.</text>
</comment>
<feature type="transmembrane region" description="Helical" evidence="16">
    <location>
        <begin position="194"/>
        <end position="227"/>
    </location>
</feature>
<proteinExistence type="inferred from homology"/>
<comment type="similarity">
    <text evidence="3 15">Belongs to the CDP-alcohol phosphatidyltransferase class-I family.</text>
</comment>
<dbReference type="InterPro" id="IPR050324">
    <property type="entry name" value="CDP-alcohol_PTase-I"/>
</dbReference>
<accession>A0A0A2F5E7</accession>
<evidence type="ECO:0000256" key="12">
    <source>
        <dbReference type="ARBA" id="ARBA00023209"/>
    </source>
</evidence>
<evidence type="ECO:0000256" key="5">
    <source>
        <dbReference type="ARBA" id="ARBA00017171"/>
    </source>
</evidence>
<dbReference type="AlphaFoldDB" id="A0A0A2F5E7"/>
<evidence type="ECO:0000256" key="9">
    <source>
        <dbReference type="ARBA" id="ARBA00022989"/>
    </source>
</evidence>
<dbReference type="Gene3D" id="1.20.120.1760">
    <property type="match status" value="1"/>
</dbReference>
<comment type="catalytic activity">
    <reaction evidence="1">
        <text>a CDP-1,2-diacyl-sn-glycerol + L-serine = a 1,2-diacyl-sn-glycero-3-phospho-L-serine + CMP + H(+)</text>
        <dbReference type="Rhea" id="RHEA:16913"/>
        <dbReference type="ChEBI" id="CHEBI:15378"/>
        <dbReference type="ChEBI" id="CHEBI:33384"/>
        <dbReference type="ChEBI" id="CHEBI:57262"/>
        <dbReference type="ChEBI" id="CHEBI:58332"/>
        <dbReference type="ChEBI" id="CHEBI:60377"/>
        <dbReference type="EC" id="2.7.8.8"/>
    </reaction>
</comment>
<keyword evidence="8 16" id="KW-0812">Transmembrane</keyword>
<gene>
    <name evidence="17" type="ORF">HR08_04440</name>
</gene>
<dbReference type="EC" id="2.7.8.8" evidence="4"/>
<dbReference type="PROSITE" id="PS51257">
    <property type="entry name" value="PROKAR_LIPOPROTEIN"/>
    <property type="match status" value="1"/>
</dbReference>
<evidence type="ECO:0000256" key="4">
    <source>
        <dbReference type="ARBA" id="ARBA00013174"/>
    </source>
</evidence>
<feature type="transmembrane region" description="Helical" evidence="16">
    <location>
        <begin position="126"/>
        <end position="146"/>
    </location>
</feature>
<evidence type="ECO:0000256" key="1">
    <source>
        <dbReference type="ARBA" id="ARBA00000287"/>
    </source>
</evidence>
<keyword evidence="9 16" id="KW-1133">Transmembrane helix</keyword>
<evidence type="ECO:0000313" key="18">
    <source>
        <dbReference type="Proteomes" id="UP000030130"/>
    </source>
</evidence>
<dbReference type="PROSITE" id="PS00379">
    <property type="entry name" value="CDP_ALCOHOL_P_TRANSF"/>
    <property type="match status" value="1"/>
</dbReference>
<dbReference type="InterPro" id="IPR048254">
    <property type="entry name" value="CDP_ALCOHOL_P_TRANSF_CS"/>
</dbReference>
<feature type="transmembrane region" description="Helical" evidence="16">
    <location>
        <begin position="7"/>
        <end position="27"/>
    </location>
</feature>
<evidence type="ECO:0000256" key="14">
    <source>
        <dbReference type="ARBA" id="ARBA00032361"/>
    </source>
</evidence>
<dbReference type="GO" id="GO:0003882">
    <property type="term" value="F:CDP-diacylglycerol-serine O-phosphatidyltransferase activity"/>
    <property type="evidence" value="ECO:0007669"/>
    <property type="project" value="UniProtKB-EC"/>
</dbReference>
<dbReference type="InterPro" id="IPR000462">
    <property type="entry name" value="CDP-OH_P_trans"/>
</dbReference>
<dbReference type="GO" id="GO:0008654">
    <property type="term" value="P:phospholipid biosynthetic process"/>
    <property type="evidence" value="ECO:0007669"/>
    <property type="project" value="UniProtKB-KW"/>
</dbReference>
<dbReference type="STRING" id="111105.HR09_09045"/>
<feature type="transmembrane region" description="Helical" evidence="16">
    <location>
        <begin position="68"/>
        <end position="87"/>
    </location>
</feature>
<feature type="transmembrane region" description="Helical" evidence="16">
    <location>
        <begin position="33"/>
        <end position="56"/>
    </location>
</feature>
<feature type="transmembrane region" description="Helical" evidence="16">
    <location>
        <begin position="152"/>
        <end position="174"/>
    </location>
</feature>
<evidence type="ECO:0000256" key="6">
    <source>
        <dbReference type="ARBA" id="ARBA00022516"/>
    </source>
</evidence>
<dbReference type="InterPro" id="IPR004533">
    <property type="entry name" value="CDP-diaglyc--ser_O-PTrfase"/>
</dbReference>
<dbReference type="PANTHER" id="PTHR14269">
    <property type="entry name" value="CDP-DIACYLGLYCEROL--GLYCEROL-3-PHOSPHATE 3-PHOSPHATIDYLTRANSFERASE-RELATED"/>
    <property type="match status" value="1"/>
</dbReference>
<evidence type="ECO:0000256" key="13">
    <source>
        <dbReference type="ARBA" id="ARBA00023264"/>
    </source>
</evidence>